<accession>A0ABY4BRD0</accession>
<keyword evidence="2" id="KW-1185">Reference proteome</keyword>
<evidence type="ECO:0000313" key="2">
    <source>
        <dbReference type="Proteomes" id="UP000831460"/>
    </source>
</evidence>
<dbReference type="Proteomes" id="UP000831460">
    <property type="component" value="Chromosome"/>
</dbReference>
<name>A0ABY4BRD0_9FLAO</name>
<protein>
    <submittedName>
        <fullName evidence="1">Uncharacterized protein</fullName>
    </submittedName>
</protein>
<gene>
    <name evidence="1" type="ORF">MTP09_10155</name>
</gene>
<dbReference type="RefSeq" id="WP_243548296.1">
    <property type="nucleotide sequence ID" value="NZ_CP094532.1"/>
</dbReference>
<reference evidence="1 2" key="1">
    <citation type="submission" date="2022-03" db="EMBL/GenBank/DDBJ databases">
        <title>Chryseobacterium sp. isolated from particulate matters in swine house.</title>
        <authorList>
            <person name="Won M."/>
            <person name="Kim S.-J."/>
            <person name="Kwon S.-W."/>
        </authorList>
    </citation>
    <scope>NUCLEOTIDE SEQUENCE [LARGE SCALE GENOMIC DNA]</scope>
    <source>
        <strain evidence="1 2">SC2-2</strain>
    </source>
</reference>
<dbReference type="EMBL" id="CP094532">
    <property type="protein sequence ID" value="UOE40273.1"/>
    <property type="molecule type" value="Genomic_DNA"/>
</dbReference>
<evidence type="ECO:0000313" key="1">
    <source>
        <dbReference type="EMBL" id="UOE40273.1"/>
    </source>
</evidence>
<proteinExistence type="predicted"/>
<sequence length="80" mass="9267">MSPKIISARFCSVFSEKIESPATIQALENIEAISIKQGDFQDFIAKSTNAKNMYTKIWRIFRITKSEELSFSPNLHRRKK</sequence>
<organism evidence="1 2">
    <name type="scientific">Chryseobacterium suipulveris</name>
    <dbReference type="NCBI Taxonomy" id="2929800"/>
    <lineage>
        <taxon>Bacteria</taxon>
        <taxon>Pseudomonadati</taxon>
        <taxon>Bacteroidota</taxon>
        <taxon>Flavobacteriia</taxon>
        <taxon>Flavobacteriales</taxon>
        <taxon>Weeksellaceae</taxon>
        <taxon>Chryseobacterium group</taxon>
        <taxon>Chryseobacterium</taxon>
    </lineage>
</organism>